<accession>A0A2T0BCV0</accession>
<dbReference type="GO" id="GO:0090589">
    <property type="term" value="F:protein-phosphocysteine-trehalose phosphotransferase system transporter activity"/>
    <property type="evidence" value="ECO:0007669"/>
    <property type="project" value="TreeGrafter"/>
</dbReference>
<protein>
    <submittedName>
        <fullName evidence="11">PTS system trehalose-specific EIIBC component</fullName>
    </submittedName>
</protein>
<dbReference type="Pfam" id="PF02378">
    <property type="entry name" value="PTS_EIIC"/>
    <property type="match status" value="1"/>
</dbReference>
<dbReference type="GO" id="GO:0008982">
    <property type="term" value="F:protein-N(PI)-phosphohistidine-sugar phosphotransferase activity"/>
    <property type="evidence" value="ECO:0007669"/>
    <property type="project" value="InterPro"/>
</dbReference>
<feature type="transmembrane region" description="Helical" evidence="9">
    <location>
        <begin position="41"/>
        <end position="64"/>
    </location>
</feature>
<dbReference type="InterPro" id="IPR013013">
    <property type="entry name" value="PTS_EIIC_1"/>
</dbReference>
<comment type="caution">
    <text evidence="11">The sequence shown here is derived from an EMBL/GenBank/DDBJ whole genome shotgun (WGS) entry which is preliminary data.</text>
</comment>
<gene>
    <name evidence="11" type="primary">treB_3</name>
    <name evidence="11" type="ORF">CLVI_23200</name>
</gene>
<dbReference type="Proteomes" id="UP000239471">
    <property type="component" value="Unassembled WGS sequence"/>
</dbReference>
<keyword evidence="2" id="KW-0813">Transport</keyword>
<organism evidence="11 12">
    <name type="scientific">Clostridium vincentii</name>
    <dbReference type="NCBI Taxonomy" id="52704"/>
    <lineage>
        <taxon>Bacteria</taxon>
        <taxon>Bacillati</taxon>
        <taxon>Bacillota</taxon>
        <taxon>Clostridia</taxon>
        <taxon>Eubacteriales</taxon>
        <taxon>Clostridiaceae</taxon>
        <taxon>Clostridium</taxon>
    </lineage>
</organism>
<evidence type="ECO:0000313" key="12">
    <source>
        <dbReference type="Proteomes" id="UP000239471"/>
    </source>
</evidence>
<keyword evidence="6 9" id="KW-0812">Transmembrane</keyword>
<dbReference type="GO" id="GO:0009401">
    <property type="term" value="P:phosphoenolpyruvate-dependent sugar phosphotransferase system"/>
    <property type="evidence" value="ECO:0007669"/>
    <property type="project" value="UniProtKB-KW"/>
</dbReference>
<evidence type="ECO:0000256" key="7">
    <source>
        <dbReference type="ARBA" id="ARBA00022989"/>
    </source>
</evidence>
<evidence type="ECO:0000256" key="9">
    <source>
        <dbReference type="SAM" id="Phobius"/>
    </source>
</evidence>
<feature type="transmembrane region" description="Helical" evidence="9">
    <location>
        <begin position="85"/>
        <end position="105"/>
    </location>
</feature>
<dbReference type="EMBL" id="PVXQ01000025">
    <property type="protein sequence ID" value="PRR81711.1"/>
    <property type="molecule type" value="Genomic_DNA"/>
</dbReference>
<evidence type="ECO:0000256" key="1">
    <source>
        <dbReference type="ARBA" id="ARBA00004651"/>
    </source>
</evidence>
<comment type="subcellular location">
    <subcellularLocation>
        <location evidence="1">Cell membrane</location>
        <topology evidence="1">Multi-pass membrane protein</topology>
    </subcellularLocation>
</comment>
<feature type="domain" description="PTS EIIC type-1" evidence="10">
    <location>
        <begin position="1"/>
        <end position="119"/>
    </location>
</feature>
<keyword evidence="5" id="KW-0598">Phosphotransferase system</keyword>
<dbReference type="InterPro" id="IPR050558">
    <property type="entry name" value="PTS_Sugar-Specific_Components"/>
</dbReference>
<keyword evidence="12" id="KW-1185">Reference proteome</keyword>
<keyword evidence="3" id="KW-1003">Cell membrane</keyword>
<evidence type="ECO:0000259" key="10">
    <source>
        <dbReference type="PROSITE" id="PS51103"/>
    </source>
</evidence>
<dbReference type="GO" id="GO:0005886">
    <property type="term" value="C:plasma membrane"/>
    <property type="evidence" value="ECO:0007669"/>
    <property type="project" value="UniProtKB-SubCell"/>
</dbReference>
<dbReference type="InterPro" id="IPR003352">
    <property type="entry name" value="PTS_EIIC"/>
</dbReference>
<dbReference type="PROSITE" id="PS51103">
    <property type="entry name" value="PTS_EIIC_TYPE_1"/>
    <property type="match status" value="1"/>
</dbReference>
<evidence type="ECO:0000313" key="11">
    <source>
        <dbReference type="EMBL" id="PRR81711.1"/>
    </source>
</evidence>
<dbReference type="GO" id="GO:0015771">
    <property type="term" value="P:trehalose transport"/>
    <property type="evidence" value="ECO:0007669"/>
    <property type="project" value="TreeGrafter"/>
</dbReference>
<keyword evidence="4" id="KW-0762">Sugar transport</keyword>
<dbReference type="AlphaFoldDB" id="A0A2T0BCV0"/>
<evidence type="ECO:0000256" key="2">
    <source>
        <dbReference type="ARBA" id="ARBA00022448"/>
    </source>
</evidence>
<keyword evidence="7 9" id="KW-1133">Transmembrane helix</keyword>
<reference evidence="11 12" key="1">
    <citation type="submission" date="2018-03" db="EMBL/GenBank/DDBJ databases">
        <title>Genome sequence of Clostridium vincentii DSM 10228.</title>
        <authorList>
            <person name="Poehlein A."/>
            <person name="Daniel R."/>
        </authorList>
    </citation>
    <scope>NUCLEOTIDE SEQUENCE [LARGE SCALE GENOMIC DNA]</scope>
    <source>
        <strain evidence="11 12">DSM 10228</strain>
    </source>
</reference>
<keyword evidence="8 9" id="KW-0472">Membrane</keyword>
<dbReference type="PANTHER" id="PTHR30175:SF4">
    <property type="entry name" value="PTS SYSTEM TREHALOSE-SPECIFIC EIIBC COMPONENT"/>
    <property type="match status" value="1"/>
</dbReference>
<dbReference type="PANTHER" id="PTHR30175">
    <property type="entry name" value="PHOSPHOTRANSFERASE SYSTEM TRANSPORT PROTEIN"/>
    <property type="match status" value="1"/>
</dbReference>
<evidence type="ECO:0000256" key="3">
    <source>
        <dbReference type="ARBA" id="ARBA00022475"/>
    </source>
</evidence>
<name>A0A2T0BCV0_9CLOT</name>
<evidence type="ECO:0000256" key="5">
    <source>
        <dbReference type="ARBA" id="ARBA00022683"/>
    </source>
</evidence>
<sequence>MAVFVIMRKDAKMKAIASASGISALLGITEPAVFGVNLKLRYPFIGALIGSAVGSAYATFMHVLSLSQGPAGLPGVIVIRPQSMVQYMVALAISFTVTFVATILLSKVMGKKDKINKIA</sequence>
<evidence type="ECO:0000256" key="6">
    <source>
        <dbReference type="ARBA" id="ARBA00022692"/>
    </source>
</evidence>
<evidence type="ECO:0000256" key="8">
    <source>
        <dbReference type="ARBA" id="ARBA00023136"/>
    </source>
</evidence>
<proteinExistence type="predicted"/>
<evidence type="ECO:0000256" key="4">
    <source>
        <dbReference type="ARBA" id="ARBA00022597"/>
    </source>
</evidence>